<dbReference type="Pfam" id="PF00254">
    <property type="entry name" value="FKBP_C"/>
    <property type="match status" value="1"/>
</dbReference>
<dbReference type="PROSITE" id="PS50059">
    <property type="entry name" value="FKBP_PPIASE"/>
    <property type="match status" value="1"/>
</dbReference>
<dbReference type="RefSeq" id="WP_236114108.1">
    <property type="nucleotide sequence ID" value="NZ_JAKGTI010000001.1"/>
</dbReference>
<keyword evidence="7 10" id="KW-0413">Isomerase</keyword>
<dbReference type="EMBL" id="JAKGTI010000001">
    <property type="protein sequence ID" value="MCF4098594.1"/>
    <property type="molecule type" value="Genomic_DNA"/>
</dbReference>
<dbReference type="Gene3D" id="1.10.3120.10">
    <property type="entry name" value="Trigger factor, C-terminal domain"/>
    <property type="match status" value="1"/>
</dbReference>
<comment type="caution">
    <text evidence="14">The sequence shown here is derived from an EMBL/GenBank/DDBJ whole genome shotgun (WGS) entry which is preliminary data.</text>
</comment>
<dbReference type="InterPro" id="IPR027304">
    <property type="entry name" value="Trigger_fact/SurA_dom_sf"/>
</dbReference>
<comment type="similarity">
    <text evidence="2 10 12">Belongs to the FKBP-type PPIase family. Tig subfamily.</text>
</comment>
<evidence type="ECO:0000256" key="7">
    <source>
        <dbReference type="ARBA" id="ARBA00023235"/>
    </source>
</evidence>
<evidence type="ECO:0000259" key="13">
    <source>
        <dbReference type="PROSITE" id="PS50059"/>
    </source>
</evidence>
<keyword evidence="10 12" id="KW-0132">Cell division</keyword>
<evidence type="ECO:0000256" key="3">
    <source>
        <dbReference type="ARBA" id="ARBA00013194"/>
    </source>
</evidence>
<dbReference type="InterPro" id="IPR005215">
    <property type="entry name" value="Trig_fac"/>
</dbReference>
<dbReference type="Pfam" id="PF05698">
    <property type="entry name" value="Trigger_C"/>
    <property type="match status" value="1"/>
</dbReference>
<keyword evidence="6 10" id="KW-0143">Chaperone</keyword>
<evidence type="ECO:0000256" key="2">
    <source>
        <dbReference type="ARBA" id="ARBA00005464"/>
    </source>
</evidence>
<evidence type="ECO:0000256" key="1">
    <source>
        <dbReference type="ARBA" id="ARBA00000971"/>
    </source>
</evidence>
<evidence type="ECO:0000256" key="12">
    <source>
        <dbReference type="RuleBase" id="RU003914"/>
    </source>
</evidence>
<sequence length="458" mass="51831">MQVSETLNEGLKRKLEMSIPASELNEKLDAKLNELKGQVNLKGFRPGKVPFAHLKKVYGRSVMGDVIQEAVNSSVQSTLNERDEKAAAQPEIDFGEDETVLNQVFEGKSDLDFSVAYEILPAVELMDFSKIKIERPVVEVDEKEVDEQFNAVIDQNRPFEAKDGKVENGDRVTMSFLGKVDGEPFEGGQSDSTPLVIGSGQFIPGFEEQLVGLKKGDKKVVEVKFPEEYRAENLAGKDATFDVEVLEVETPSNVEIDDEFAKTLGLESIAQLREMITDQLKGQLDGLTRRRVKREVLDALDEAHKFDVPEQLVDLEFKGIWDRVTHDIEHHGRSFEDEGTTEEKAREEYRAIADRRVRLGLVIAEIGNKNEIEVTEEEHQKALIAEVQKYPGQEQQVYDYFRNNQQALAGLRAPIFEDKVVDYVLELADVTDKKVSKDELIKLVEESEEEDLEPHNHD</sequence>
<keyword evidence="10" id="KW-0963">Cytoplasm</keyword>
<dbReference type="InterPro" id="IPR046357">
    <property type="entry name" value="PPIase_dom_sf"/>
</dbReference>
<gene>
    <name evidence="10 14" type="primary">tig</name>
    <name evidence="14" type="ORF">L1I42_08845</name>
</gene>
<feature type="domain" description="PPIase FKBP-type" evidence="13">
    <location>
        <begin position="169"/>
        <end position="251"/>
    </location>
</feature>
<dbReference type="PANTHER" id="PTHR30560">
    <property type="entry name" value="TRIGGER FACTOR CHAPERONE AND PEPTIDYL-PROLYL CIS/TRANS ISOMERASE"/>
    <property type="match status" value="1"/>
</dbReference>
<dbReference type="Pfam" id="PF05697">
    <property type="entry name" value="Trigger_N"/>
    <property type="match status" value="1"/>
</dbReference>
<dbReference type="SUPFAM" id="SSF54534">
    <property type="entry name" value="FKBP-like"/>
    <property type="match status" value="1"/>
</dbReference>
<organism evidence="14 15">
    <name type="scientific">Maritalea mediterranea</name>
    <dbReference type="NCBI Taxonomy" id="2909667"/>
    <lineage>
        <taxon>Bacteria</taxon>
        <taxon>Pseudomonadati</taxon>
        <taxon>Pseudomonadota</taxon>
        <taxon>Alphaproteobacteria</taxon>
        <taxon>Hyphomicrobiales</taxon>
        <taxon>Devosiaceae</taxon>
        <taxon>Maritalea</taxon>
    </lineage>
</organism>
<dbReference type="InterPro" id="IPR008880">
    <property type="entry name" value="Trigger_fac_C"/>
</dbReference>
<dbReference type="NCBIfam" id="TIGR00115">
    <property type="entry name" value="tig"/>
    <property type="match status" value="1"/>
</dbReference>
<evidence type="ECO:0000256" key="9">
    <source>
        <dbReference type="ARBA" id="ARBA00029986"/>
    </source>
</evidence>
<evidence type="ECO:0000313" key="14">
    <source>
        <dbReference type="EMBL" id="MCF4098594.1"/>
    </source>
</evidence>
<name>A0ABS9E9L2_9HYPH</name>
<dbReference type="PIRSF" id="PIRSF003095">
    <property type="entry name" value="Trigger_factor"/>
    <property type="match status" value="1"/>
</dbReference>
<evidence type="ECO:0000256" key="11">
    <source>
        <dbReference type="PROSITE-ProRule" id="PRU00277"/>
    </source>
</evidence>
<evidence type="ECO:0000256" key="8">
    <source>
        <dbReference type="ARBA" id="ARBA00024849"/>
    </source>
</evidence>
<evidence type="ECO:0000256" key="4">
    <source>
        <dbReference type="ARBA" id="ARBA00016902"/>
    </source>
</evidence>
<dbReference type="Gene3D" id="3.30.70.1050">
    <property type="entry name" value="Trigger factor ribosome-binding domain"/>
    <property type="match status" value="1"/>
</dbReference>
<evidence type="ECO:0000313" key="15">
    <source>
        <dbReference type="Proteomes" id="UP001201217"/>
    </source>
</evidence>
<dbReference type="EC" id="5.2.1.8" evidence="3 10"/>
<dbReference type="InterPro" id="IPR036611">
    <property type="entry name" value="Trigger_fac_ribosome-bd_sf"/>
</dbReference>
<dbReference type="SUPFAM" id="SSF102735">
    <property type="entry name" value="Trigger factor ribosome-binding domain"/>
    <property type="match status" value="1"/>
</dbReference>
<keyword evidence="5 10" id="KW-0697">Rotamase</keyword>
<protein>
    <recommendedName>
        <fullName evidence="4 10">Trigger factor</fullName>
        <shortName evidence="10">TF</shortName>
        <ecNumber evidence="3 10">5.2.1.8</ecNumber>
    </recommendedName>
    <alternativeName>
        <fullName evidence="9 10">PPIase</fullName>
    </alternativeName>
</protein>
<reference evidence="14 15" key="1">
    <citation type="submission" date="2022-01" db="EMBL/GenBank/DDBJ databases">
        <title>Maritalea mediterranea sp. nov., isolated from marine plastic residues from the Malva-rosa beach (Valencia, Spain).</title>
        <authorList>
            <person name="Vidal-Verdu A."/>
            <person name="Molina-Menor E."/>
            <person name="Pascual J."/>
            <person name="Pereto J."/>
            <person name="Porcar M."/>
        </authorList>
    </citation>
    <scope>NUCLEOTIDE SEQUENCE [LARGE SCALE GENOMIC DNA]</scope>
    <source>
        <strain evidence="14 15">P4.10X</strain>
    </source>
</reference>
<dbReference type="SUPFAM" id="SSF109998">
    <property type="entry name" value="Triger factor/SurA peptide-binding domain-like"/>
    <property type="match status" value="1"/>
</dbReference>
<dbReference type="Proteomes" id="UP001201217">
    <property type="component" value="Unassembled WGS sequence"/>
</dbReference>
<proteinExistence type="inferred from homology"/>
<evidence type="ECO:0000256" key="10">
    <source>
        <dbReference type="HAMAP-Rule" id="MF_00303"/>
    </source>
</evidence>
<dbReference type="InterPro" id="IPR001179">
    <property type="entry name" value="PPIase_FKBP_dom"/>
</dbReference>
<dbReference type="HAMAP" id="MF_00303">
    <property type="entry name" value="Trigger_factor_Tig"/>
    <property type="match status" value="1"/>
</dbReference>
<comment type="domain">
    <text evidence="10">Consists of 3 domains; the N-terminus binds the ribosome, the middle domain has PPIase activity, while the C-terminus has intrinsic chaperone activity on its own.</text>
</comment>
<keyword evidence="15" id="KW-1185">Reference proteome</keyword>
<accession>A0ABS9E9L2</accession>
<comment type="catalytic activity">
    <reaction evidence="1 10 11">
        <text>[protein]-peptidylproline (omega=180) = [protein]-peptidylproline (omega=0)</text>
        <dbReference type="Rhea" id="RHEA:16237"/>
        <dbReference type="Rhea" id="RHEA-COMP:10747"/>
        <dbReference type="Rhea" id="RHEA-COMP:10748"/>
        <dbReference type="ChEBI" id="CHEBI:83833"/>
        <dbReference type="ChEBI" id="CHEBI:83834"/>
        <dbReference type="EC" id="5.2.1.8"/>
    </reaction>
</comment>
<evidence type="ECO:0000256" key="5">
    <source>
        <dbReference type="ARBA" id="ARBA00023110"/>
    </source>
</evidence>
<dbReference type="InterPro" id="IPR037041">
    <property type="entry name" value="Trigger_fac_C_sf"/>
</dbReference>
<comment type="function">
    <text evidence="8 10">Involved in protein export. Acts as a chaperone by maintaining the newly synthesized protein in an open conformation. Functions as a peptidyl-prolyl cis-trans isomerase.</text>
</comment>
<comment type="subcellular location">
    <subcellularLocation>
        <location evidence="10">Cytoplasm</location>
    </subcellularLocation>
    <text evidence="10">About half TF is bound to the ribosome near the polypeptide exit tunnel while the other half is free in the cytoplasm.</text>
</comment>
<keyword evidence="10 12" id="KW-0131">Cell cycle</keyword>
<dbReference type="GO" id="GO:0003755">
    <property type="term" value="F:peptidyl-prolyl cis-trans isomerase activity"/>
    <property type="evidence" value="ECO:0007669"/>
    <property type="project" value="UniProtKB-EC"/>
</dbReference>
<dbReference type="PANTHER" id="PTHR30560:SF3">
    <property type="entry name" value="TRIGGER FACTOR-LIKE PROTEIN TIG, CHLOROPLASTIC"/>
    <property type="match status" value="1"/>
</dbReference>
<dbReference type="InterPro" id="IPR008881">
    <property type="entry name" value="Trigger_fac_ribosome-bd_bac"/>
</dbReference>
<dbReference type="Gene3D" id="3.10.50.40">
    <property type="match status" value="1"/>
</dbReference>
<evidence type="ECO:0000256" key="6">
    <source>
        <dbReference type="ARBA" id="ARBA00023186"/>
    </source>
</evidence>